<dbReference type="KEGG" id="msq:BKP64_10760"/>
<evidence type="ECO:0000313" key="2">
    <source>
        <dbReference type="Proteomes" id="UP000177445"/>
    </source>
</evidence>
<reference evidence="1 2" key="1">
    <citation type="submission" date="2016-10" db="EMBL/GenBank/DDBJ databases">
        <title>Marinobacter salinus sp. nov., a moderately halophilic bacterium isolated from a tidal flat environment.</title>
        <authorList>
            <person name="Park S.-J."/>
        </authorList>
    </citation>
    <scope>NUCLEOTIDE SEQUENCE [LARGE SCALE GENOMIC DNA]</scope>
    <source>
        <strain evidence="1 2">Hb8</strain>
    </source>
</reference>
<accession>A0A1D9GLU2</accession>
<name>A0A1D9GLU2_9GAMM</name>
<dbReference type="Proteomes" id="UP000177445">
    <property type="component" value="Chromosome"/>
</dbReference>
<evidence type="ECO:0000313" key="1">
    <source>
        <dbReference type="EMBL" id="AOY88608.1"/>
    </source>
</evidence>
<proteinExistence type="predicted"/>
<dbReference type="STRING" id="1874317.BKP64_10760"/>
<evidence type="ECO:0008006" key="3">
    <source>
        <dbReference type="Google" id="ProtNLM"/>
    </source>
</evidence>
<dbReference type="EMBL" id="CP017715">
    <property type="protein sequence ID" value="AOY88608.1"/>
    <property type="molecule type" value="Genomic_DNA"/>
</dbReference>
<dbReference type="OrthoDB" id="72471at2"/>
<dbReference type="AlphaFoldDB" id="A0A1D9GLU2"/>
<organism evidence="1 2">
    <name type="scientific">Marinobacter salinus</name>
    <dbReference type="NCBI Taxonomy" id="1874317"/>
    <lineage>
        <taxon>Bacteria</taxon>
        <taxon>Pseudomonadati</taxon>
        <taxon>Pseudomonadota</taxon>
        <taxon>Gammaproteobacteria</taxon>
        <taxon>Pseudomonadales</taxon>
        <taxon>Marinobacteraceae</taxon>
        <taxon>Marinobacter</taxon>
    </lineage>
</organism>
<protein>
    <recommendedName>
        <fullName evidence="3">Morphogenetic protein</fullName>
    </recommendedName>
</protein>
<keyword evidence="2" id="KW-1185">Reference proteome</keyword>
<sequence length="216" mass="24938">MMDRPILFKDEMVRAILEGRKTQTRRVVKGIDHDLLDMMSEDLETEAPNSELLELIYGPSTDDDGKRVADQWLVRCTDCPEEGVLTIGQGHGKPGDHLWVRETFGYRDDGRLYFQADQTLGQLNVDRWKPSIHMPRSLSRITLEITDVRVERLQDISEEDAWNEGVQDWMGKETPWKGELAPVSVHAFAALWESINGSDSWDANPWVWVIEFRRVD</sequence>
<gene>
    <name evidence="1" type="ORF">BKP64_10760</name>
</gene>